<evidence type="ECO:0000256" key="4">
    <source>
        <dbReference type="ARBA" id="ARBA00023098"/>
    </source>
</evidence>
<dbReference type="GO" id="GO:0006631">
    <property type="term" value="P:fatty acid metabolic process"/>
    <property type="evidence" value="ECO:0007669"/>
    <property type="project" value="UniProtKB-KW"/>
</dbReference>
<dbReference type="Pfam" id="PF13193">
    <property type="entry name" value="AMP-binding_C"/>
    <property type="match status" value="1"/>
</dbReference>
<sequence length="547" mass="60673">MFGKMMHQSLLISNLIEHAAKYHSDTPIISREVNSQITTTNWLQVRQNSKRLANAFSSFNLEQGDRLATIAWNNHRHLESWYAISGSGYVCHTINPRLFPEQLIFIINDAQDKVIFFDSTFLPLINAIQGKVPTVERFICYGARDEKIVEALPHVLFYDELIQNQSAEFAWPQFNEETPSSLCYTSGTTGNPKGVLYSHRSTLLHTMAICFPDSLDLSASDIVMPVVPMFHVNAWGVPYAAAMTGCTLVLPGPNLDGDSLVSLIDDYKVTIALGVPTIWQGLLTAAKSRGTRLESMTRNVVGGAACPPSIIRDFKHNYACDTIHAWGMSETSPLGTANHPKAKHAALSAEDFEKLRLTQGRPPFGVELRIVDGENLTPLPNDGQTQGNLQIRGAWIVDHYFNQEQSALTTDGWFDTGDIATLDADGYMTICDRAKDLIKSGGEWISSVEIENIAVGHPEIRMAAAIAARHAKWDERPILIAVKNENSTLTEEEARAYFENKLARWQIPDVVIFVEALPVNGTGKIVKAELRHQFGDVLLKSEVVESV</sequence>
<dbReference type="InterPro" id="IPR042099">
    <property type="entry name" value="ANL_N_sf"/>
</dbReference>
<dbReference type="AlphaFoldDB" id="A0A3A8F601"/>
<dbReference type="PANTHER" id="PTHR43859:SF4">
    <property type="entry name" value="BUTANOATE--COA LIGASE AAE1-RELATED"/>
    <property type="match status" value="1"/>
</dbReference>
<dbReference type="RefSeq" id="WP_120384056.1">
    <property type="nucleotide sequence ID" value="NZ_RAXT01000016.1"/>
</dbReference>
<evidence type="ECO:0000313" key="7">
    <source>
        <dbReference type="EMBL" id="RKG37784.1"/>
    </source>
</evidence>
<dbReference type="InterPro" id="IPR025110">
    <property type="entry name" value="AMP-bd_C"/>
</dbReference>
<dbReference type="InterPro" id="IPR045851">
    <property type="entry name" value="AMP-bd_C_sf"/>
</dbReference>
<dbReference type="Gene3D" id="3.40.50.12780">
    <property type="entry name" value="N-terminal domain of ligase-like"/>
    <property type="match status" value="1"/>
</dbReference>
<evidence type="ECO:0000256" key="3">
    <source>
        <dbReference type="ARBA" id="ARBA00022832"/>
    </source>
</evidence>
<evidence type="ECO:0000256" key="2">
    <source>
        <dbReference type="ARBA" id="ARBA00022598"/>
    </source>
</evidence>
<dbReference type="Proteomes" id="UP000280405">
    <property type="component" value="Unassembled WGS sequence"/>
</dbReference>
<keyword evidence="8" id="KW-1185">Reference proteome</keyword>
<comment type="caution">
    <text evidence="7">The sequence shown here is derived from an EMBL/GenBank/DDBJ whole genome shotgun (WGS) entry which is preliminary data.</text>
</comment>
<proteinExistence type="inferred from homology"/>
<comment type="similarity">
    <text evidence="1">Belongs to the ATP-dependent AMP-binding enzyme family.</text>
</comment>
<dbReference type="InterPro" id="IPR000873">
    <property type="entry name" value="AMP-dep_synth/lig_dom"/>
</dbReference>
<evidence type="ECO:0000256" key="1">
    <source>
        <dbReference type="ARBA" id="ARBA00006432"/>
    </source>
</evidence>
<feature type="domain" description="AMP-dependent synthetase/ligase" evidence="5">
    <location>
        <begin position="17"/>
        <end position="401"/>
    </location>
</feature>
<keyword evidence="3" id="KW-0276">Fatty acid metabolism</keyword>
<organism evidence="7 8">
    <name type="scientific">Acinetobacter rongchengensis</name>
    <dbReference type="NCBI Taxonomy" id="2419601"/>
    <lineage>
        <taxon>Bacteria</taxon>
        <taxon>Pseudomonadati</taxon>
        <taxon>Pseudomonadota</taxon>
        <taxon>Gammaproteobacteria</taxon>
        <taxon>Moraxellales</taxon>
        <taxon>Moraxellaceae</taxon>
        <taxon>Acinetobacter</taxon>
    </lineage>
</organism>
<dbReference type="PROSITE" id="PS00455">
    <property type="entry name" value="AMP_BINDING"/>
    <property type="match status" value="1"/>
</dbReference>
<dbReference type="CDD" id="cd12119">
    <property type="entry name" value="ttLC_FACS_AlkK_like"/>
    <property type="match status" value="1"/>
</dbReference>
<dbReference type="NCBIfam" id="NF004837">
    <property type="entry name" value="PRK06187.1"/>
    <property type="match status" value="1"/>
</dbReference>
<feature type="domain" description="AMP-binding enzyme C-terminal" evidence="6">
    <location>
        <begin position="449"/>
        <end position="524"/>
    </location>
</feature>
<dbReference type="OrthoDB" id="9803968at2"/>
<keyword evidence="4" id="KW-0443">Lipid metabolism</keyword>
<protein>
    <submittedName>
        <fullName evidence="7">Long-chain-fatty-acid--CoA ligase</fullName>
    </submittedName>
</protein>
<dbReference type="Pfam" id="PF00501">
    <property type="entry name" value="AMP-binding"/>
    <property type="match status" value="1"/>
</dbReference>
<dbReference type="GO" id="GO:0016874">
    <property type="term" value="F:ligase activity"/>
    <property type="evidence" value="ECO:0007669"/>
    <property type="project" value="UniProtKB-KW"/>
</dbReference>
<dbReference type="SUPFAM" id="SSF56801">
    <property type="entry name" value="Acetyl-CoA synthetase-like"/>
    <property type="match status" value="1"/>
</dbReference>
<evidence type="ECO:0000259" key="5">
    <source>
        <dbReference type="Pfam" id="PF00501"/>
    </source>
</evidence>
<dbReference type="FunFam" id="3.30.300.30:FF:000008">
    <property type="entry name" value="2,3-dihydroxybenzoate-AMP ligase"/>
    <property type="match status" value="1"/>
</dbReference>
<evidence type="ECO:0000259" key="6">
    <source>
        <dbReference type="Pfam" id="PF13193"/>
    </source>
</evidence>
<dbReference type="EMBL" id="RAXT01000016">
    <property type="protein sequence ID" value="RKG37784.1"/>
    <property type="molecule type" value="Genomic_DNA"/>
</dbReference>
<reference evidence="7 8" key="1">
    <citation type="submission" date="2018-09" db="EMBL/GenBank/DDBJ databases">
        <title>The draft genome of Acinetobacter spp. strains.</title>
        <authorList>
            <person name="Qin J."/>
            <person name="Feng Y."/>
            <person name="Zong Z."/>
        </authorList>
    </citation>
    <scope>NUCLEOTIDE SEQUENCE [LARGE SCALE GENOMIC DNA]</scope>
    <source>
        <strain evidence="7 8">WCHAc060115</strain>
    </source>
</reference>
<dbReference type="PANTHER" id="PTHR43859">
    <property type="entry name" value="ACYL-ACTIVATING ENZYME"/>
    <property type="match status" value="1"/>
</dbReference>
<evidence type="ECO:0000313" key="8">
    <source>
        <dbReference type="Proteomes" id="UP000280405"/>
    </source>
</evidence>
<gene>
    <name evidence="7" type="ORF">D7V20_09515</name>
</gene>
<dbReference type="Gene3D" id="3.30.300.30">
    <property type="match status" value="1"/>
</dbReference>
<keyword evidence="2 7" id="KW-0436">Ligase</keyword>
<accession>A0A3A8F601</accession>
<dbReference type="InterPro" id="IPR020845">
    <property type="entry name" value="AMP-binding_CS"/>
</dbReference>
<name>A0A3A8F601_9GAMM</name>